<gene>
    <name evidence="1" type="ORF">DGAL_LOCUS12672</name>
</gene>
<organism evidence="1 2">
    <name type="scientific">Daphnia galeata</name>
    <dbReference type="NCBI Taxonomy" id="27404"/>
    <lineage>
        <taxon>Eukaryota</taxon>
        <taxon>Metazoa</taxon>
        <taxon>Ecdysozoa</taxon>
        <taxon>Arthropoda</taxon>
        <taxon>Crustacea</taxon>
        <taxon>Branchiopoda</taxon>
        <taxon>Diplostraca</taxon>
        <taxon>Cladocera</taxon>
        <taxon>Anomopoda</taxon>
        <taxon>Daphniidae</taxon>
        <taxon>Daphnia</taxon>
    </lineage>
</organism>
<comment type="caution">
    <text evidence="1">The sequence shown here is derived from an EMBL/GenBank/DDBJ whole genome shotgun (WGS) entry which is preliminary data.</text>
</comment>
<proteinExistence type="predicted"/>
<evidence type="ECO:0000313" key="1">
    <source>
        <dbReference type="EMBL" id="CAH0109205.1"/>
    </source>
</evidence>
<sequence>MSHLPSCIDSVERTRRCPFEKPLSVNDSEGVGHKMVERNGILLSTKDFIAIRISGDLSPVKLDGVPCSDFLTRDRKIQFDFDGRKEFSNPVSMNHTFTLLYTLNGYDLRDMWKRSLKIEGDQMLSGSLLIKNDVDVVKIKAQNSQLVSLTSRTVLTGSKHFRNLAVEGNWFVDTLDVGGLFNDVDVSSWKNDTILKTGKQQTIISQKSLLSLTSQNAEIVAMDDLDIKRLLDVVLVHQPATLYSDIMLYGTVFTNEIIVNGSIDGVNSNAPLNWLRYGANQNLSGNVEFQGSLYVGDFRQNSWMVNAVDLKVLLQDAVRITDTKEFSSLRFDHIIIDDLKVEGLIQGHNVTEELVLKDSHDHRTISGVKTFAGPLVSESLRVVKDLNGVDPKQVCQKPIPPQTSKWIVYGNVLMNRGTKLNTSKINDRMLEETTRHLWLKEANVNIKPKQNFKDVIMNGVLSERTISNVSFSDLSRRSVKQSSLPEQRITALHRFQSLQANNIMVESLNGSRINDINVNHLSRGVLLRDAEQNISNQIKFQDVIASNLTITGLLNKVDVNTSLMRIDMDNVVTGKKLVKALVVQGVIDTCSNCSVGTYDLSNWASRAVLRKGNFTLSGAKFESAAFQQTLNLNGTLNNFAVSRDLVLTLSDQQEINGRLSLFSLLPDNISYSSVLGPLYQQSTEGFKLASKFTILQVNGLYDGISLSHFYDRLVRSDVSVLFSEPVILSSLIASNLQDSSTNSTIGDIITMPLNASHHIAISPTPPPEKRQRSLSSLVQNIKRVVSRQSTELRSFEEITVPDVELSGVAYLKATEEFAVAALNRSSSLKEKHNSFIFSPKPSSKLEKQIIPTDVPIGATAFLLSNSSCYLFLELISKSPIYCRSLDSNGTYTLFQLLPIVDGRLVTVSYHYKYSYNIPHSLHILDLDTIHRKPIILQEQSNTSRQLIDPATD</sequence>
<dbReference type="OrthoDB" id="188713at2759"/>
<name>A0A8J2RXK9_9CRUS</name>
<dbReference type="Proteomes" id="UP000789390">
    <property type="component" value="Unassembled WGS sequence"/>
</dbReference>
<dbReference type="GO" id="GO:0007165">
    <property type="term" value="P:signal transduction"/>
    <property type="evidence" value="ECO:0007669"/>
    <property type="project" value="TreeGrafter"/>
</dbReference>
<protein>
    <submittedName>
        <fullName evidence="1">Uncharacterized protein</fullName>
    </submittedName>
</protein>
<accession>A0A8J2RXK9</accession>
<dbReference type="AlphaFoldDB" id="A0A8J2RXK9"/>
<dbReference type="PANTHER" id="PTHR15261:SF4">
    <property type="entry name" value="THROMBOSPONDIN-TYPE LAMININ G DOMAIN AND EAR REPEAT-CONTAINING PROTEIN"/>
    <property type="match status" value="1"/>
</dbReference>
<dbReference type="PANTHER" id="PTHR15261">
    <property type="entry name" value="THROMBOSPONDIN-TYPE LAMININ G DOMAIN AND EAR REPEAT-CONTAINING"/>
    <property type="match status" value="1"/>
</dbReference>
<evidence type="ECO:0000313" key="2">
    <source>
        <dbReference type="Proteomes" id="UP000789390"/>
    </source>
</evidence>
<dbReference type="EMBL" id="CAKKLH010000291">
    <property type="protein sequence ID" value="CAH0109205.1"/>
    <property type="molecule type" value="Genomic_DNA"/>
</dbReference>
<keyword evidence="2" id="KW-1185">Reference proteome</keyword>
<reference evidence="1" key="1">
    <citation type="submission" date="2021-11" db="EMBL/GenBank/DDBJ databases">
        <authorList>
            <person name="Schell T."/>
        </authorList>
    </citation>
    <scope>NUCLEOTIDE SEQUENCE</scope>
    <source>
        <strain evidence="1">M5</strain>
    </source>
</reference>